<dbReference type="EMBL" id="CAJNNV010029094">
    <property type="protein sequence ID" value="CAE8627033.1"/>
    <property type="molecule type" value="Genomic_DNA"/>
</dbReference>
<keyword evidence="10" id="KW-1185">Reference proteome</keyword>
<dbReference type="PANTHER" id="PTHR16932">
    <property type="entry name" value="INTERFERON ALPHA-INDUCIBLE PROTEIN 27"/>
    <property type="match status" value="1"/>
</dbReference>
<evidence type="ECO:0000313" key="10">
    <source>
        <dbReference type="Proteomes" id="UP000654075"/>
    </source>
</evidence>
<dbReference type="AlphaFoldDB" id="A0A813GP10"/>
<dbReference type="Pfam" id="PF06140">
    <property type="entry name" value="Ifi-6-16"/>
    <property type="match status" value="1"/>
</dbReference>
<dbReference type="Gene3D" id="6.10.110.10">
    <property type="match status" value="1"/>
</dbReference>
<evidence type="ECO:0000256" key="1">
    <source>
        <dbReference type="ARBA" id="ARBA00004141"/>
    </source>
</evidence>
<dbReference type="Proteomes" id="UP000654075">
    <property type="component" value="Unassembled WGS sequence"/>
</dbReference>
<evidence type="ECO:0000256" key="5">
    <source>
        <dbReference type="ARBA" id="ARBA00023136"/>
    </source>
</evidence>
<reference evidence="8" key="1">
    <citation type="submission" date="2021-02" db="EMBL/GenBank/DDBJ databases">
        <authorList>
            <person name="Dougan E. K."/>
            <person name="Rhodes N."/>
            <person name="Thang M."/>
            <person name="Chan C."/>
        </authorList>
    </citation>
    <scope>NUCLEOTIDE SEQUENCE</scope>
</reference>
<evidence type="ECO:0000256" key="7">
    <source>
        <dbReference type="SAM" id="Phobius"/>
    </source>
</evidence>
<evidence type="ECO:0000256" key="2">
    <source>
        <dbReference type="ARBA" id="ARBA00007262"/>
    </source>
</evidence>
<name>A0A813GP10_POLGL</name>
<dbReference type="Proteomes" id="UP000626109">
    <property type="component" value="Unassembled WGS sequence"/>
</dbReference>
<protein>
    <submittedName>
        <fullName evidence="8">Uncharacterized protein</fullName>
    </submittedName>
</protein>
<feature type="transmembrane region" description="Helical" evidence="7">
    <location>
        <begin position="40"/>
        <end position="64"/>
    </location>
</feature>
<evidence type="ECO:0000256" key="3">
    <source>
        <dbReference type="ARBA" id="ARBA00022692"/>
    </source>
</evidence>
<gene>
    <name evidence="8" type="ORF">PGLA1383_LOCUS43904</name>
    <name evidence="9" type="ORF">PGLA2088_LOCUS16853</name>
</gene>
<keyword evidence="4 7" id="KW-1133">Transmembrane helix</keyword>
<keyword evidence="3 7" id="KW-0812">Transmembrane</keyword>
<sequence length="234" mass="22724">MPALPSQLLTPPRAEAEGDPAVAPDPPSVLIRNGKSLAVAAGVGIVVAVAAPFAVAGVVGALGFEVAGIAAGSAAASMMSAEAVASGGTIAAGGLVATLQSIGVVGLSVGGTAAAAGTGATLGSAVGGGTAAAVRCGSGSSSHVAASGIGGLDAPGTWTVVVEEWFGIGCCTHQFESSTEACKFFDEKRRCARILVNPVGKEVAHGVFIADLNGALERVRRHWRQARAAGRGGT</sequence>
<dbReference type="InterPro" id="IPR038213">
    <property type="entry name" value="IFI6/IFI27-like_sf"/>
</dbReference>
<keyword evidence="5 7" id="KW-0472">Membrane</keyword>
<dbReference type="InterPro" id="IPR009311">
    <property type="entry name" value="IFI6/IFI27-like"/>
</dbReference>
<evidence type="ECO:0000256" key="4">
    <source>
        <dbReference type="ARBA" id="ARBA00022989"/>
    </source>
</evidence>
<evidence type="ECO:0000313" key="9">
    <source>
        <dbReference type="EMBL" id="CAE8668233.1"/>
    </source>
</evidence>
<comment type="subcellular location">
    <subcellularLocation>
        <location evidence="1">Membrane</location>
        <topology evidence="1">Multi-pass membrane protein</topology>
    </subcellularLocation>
</comment>
<accession>A0A813GP10</accession>
<feature type="region of interest" description="Disordered" evidence="6">
    <location>
        <begin position="1"/>
        <end position="22"/>
    </location>
</feature>
<organism evidence="8 10">
    <name type="scientific">Polarella glacialis</name>
    <name type="common">Dinoflagellate</name>
    <dbReference type="NCBI Taxonomy" id="89957"/>
    <lineage>
        <taxon>Eukaryota</taxon>
        <taxon>Sar</taxon>
        <taxon>Alveolata</taxon>
        <taxon>Dinophyceae</taxon>
        <taxon>Suessiales</taxon>
        <taxon>Suessiaceae</taxon>
        <taxon>Polarella</taxon>
    </lineage>
</organism>
<comment type="similarity">
    <text evidence="2">Belongs to the IFI6/IFI27 family.</text>
</comment>
<dbReference type="EMBL" id="CAJNNW010021610">
    <property type="protein sequence ID" value="CAE8668233.1"/>
    <property type="molecule type" value="Genomic_DNA"/>
</dbReference>
<evidence type="ECO:0000313" key="8">
    <source>
        <dbReference type="EMBL" id="CAE8627033.1"/>
    </source>
</evidence>
<evidence type="ECO:0000256" key="6">
    <source>
        <dbReference type="SAM" id="MobiDB-lite"/>
    </source>
</evidence>
<dbReference type="GO" id="GO:0016020">
    <property type="term" value="C:membrane"/>
    <property type="evidence" value="ECO:0007669"/>
    <property type="project" value="UniProtKB-SubCell"/>
</dbReference>
<dbReference type="PANTHER" id="PTHR16932:SF18">
    <property type="entry name" value="INTERFERON, ALPHA-INDUCIBLE PROTEIN 27-LIKE 2"/>
    <property type="match status" value="1"/>
</dbReference>
<proteinExistence type="inferred from homology"/>
<comment type="caution">
    <text evidence="8">The sequence shown here is derived from an EMBL/GenBank/DDBJ whole genome shotgun (WGS) entry which is preliminary data.</text>
</comment>